<sequence>MSVISFFVLCFGVLAVSVGAVSENERNQISQSILPHIVKCSQEYGVSEGQIKDAKESVNPLGLNPCFLGCVLKSAGIIDKNGLFDVEATKEKSKKYISSEKDVTNFDKIIKDCTEVNQKNVSDGNKGCDRAKELVTCFLAKRGDVSIIVILDDGLWYRIRKRNL</sequence>
<organism evidence="2 3">
    <name type="scientific">Manduca sexta</name>
    <name type="common">Tobacco hawkmoth</name>
    <name type="synonym">Tobacco hornworm</name>
    <dbReference type="NCBI Taxonomy" id="7130"/>
    <lineage>
        <taxon>Eukaryota</taxon>
        <taxon>Metazoa</taxon>
        <taxon>Ecdysozoa</taxon>
        <taxon>Arthropoda</taxon>
        <taxon>Hexapoda</taxon>
        <taxon>Insecta</taxon>
        <taxon>Pterygota</taxon>
        <taxon>Neoptera</taxon>
        <taxon>Endopterygota</taxon>
        <taxon>Lepidoptera</taxon>
        <taxon>Glossata</taxon>
        <taxon>Ditrysia</taxon>
        <taxon>Bombycoidea</taxon>
        <taxon>Sphingidae</taxon>
        <taxon>Sphinginae</taxon>
        <taxon>Sphingini</taxon>
        <taxon>Manduca</taxon>
    </lineage>
</organism>
<reference evidence="2" key="2">
    <citation type="submission" date="2020-12" db="EMBL/GenBank/DDBJ databases">
        <authorList>
            <person name="Kanost M."/>
        </authorList>
    </citation>
    <scope>NUCLEOTIDE SEQUENCE</scope>
</reference>
<proteinExistence type="predicted"/>
<evidence type="ECO:0000313" key="3">
    <source>
        <dbReference type="Proteomes" id="UP000791440"/>
    </source>
</evidence>
<dbReference type="AlphaFoldDB" id="A0A921YLR9"/>
<dbReference type="GO" id="GO:0005549">
    <property type="term" value="F:odorant binding"/>
    <property type="evidence" value="ECO:0007669"/>
    <property type="project" value="InterPro"/>
</dbReference>
<dbReference type="SMART" id="SM00708">
    <property type="entry name" value="PhBP"/>
    <property type="match status" value="1"/>
</dbReference>
<accession>A0A921YLR9</accession>
<protein>
    <submittedName>
        <fullName evidence="2">Uncharacterized protein</fullName>
    </submittedName>
</protein>
<name>A0A921YLR9_MANSE</name>
<feature type="chain" id="PRO_5037002483" evidence="1">
    <location>
        <begin position="21"/>
        <end position="164"/>
    </location>
</feature>
<dbReference type="GO" id="GO:0007608">
    <property type="term" value="P:sensory perception of smell"/>
    <property type="evidence" value="ECO:0007669"/>
    <property type="project" value="TreeGrafter"/>
</dbReference>
<keyword evidence="1" id="KW-0732">Signal</keyword>
<evidence type="ECO:0000256" key="1">
    <source>
        <dbReference type="SAM" id="SignalP"/>
    </source>
</evidence>
<dbReference type="GO" id="GO:0005615">
    <property type="term" value="C:extracellular space"/>
    <property type="evidence" value="ECO:0007669"/>
    <property type="project" value="TreeGrafter"/>
</dbReference>
<comment type="caution">
    <text evidence="2">The sequence shown here is derived from an EMBL/GenBank/DDBJ whole genome shotgun (WGS) entry which is preliminary data.</text>
</comment>
<dbReference type="InterPro" id="IPR006170">
    <property type="entry name" value="PBP/GOBP"/>
</dbReference>
<dbReference type="Proteomes" id="UP000791440">
    <property type="component" value="Unassembled WGS sequence"/>
</dbReference>
<feature type="signal peptide" evidence="1">
    <location>
        <begin position="1"/>
        <end position="20"/>
    </location>
</feature>
<keyword evidence="3" id="KW-1185">Reference proteome</keyword>
<evidence type="ECO:0000313" key="2">
    <source>
        <dbReference type="EMBL" id="KAG6440972.1"/>
    </source>
</evidence>
<dbReference type="CDD" id="cd23992">
    <property type="entry name" value="PBP_GOBP"/>
    <property type="match status" value="1"/>
</dbReference>
<dbReference type="PANTHER" id="PTHR11857">
    <property type="entry name" value="ODORANT BINDING PROTEIN-RELATED"/>
    <property type="match status" value="1"/>
</dbReference>
<gene>
    <name evidence="2" type="ORF">O3G_MSEX001611</name>
</gene>
<dbReference type="EMBL" id="JH668283">
    <property type="protein sequence ID" value="KAG6440972.1"/>
    <property type="molecule type" value="Genomic_DNA"/>
</dbReference>
<reference evidence="2" key="1">
    <citation type="journal article" date="2016" name="Insect Biochem. Mol. Biol.">
        <title>Multifaceted biological insights from a draft genome sequence of the tobacco hornworm moth, Manduca sexta.</title>
        <authorList>
            <person name="Kanost M.R."/>
            <person name="Arrese E.L."/>
            <person name="Cao X."/>
            <person name="Chen Y.R."/>
            <person name="Chellapilla S."/>
            <person name="Goldsmith M.R."/>
            <person name="Grosse-Wilde E."/>
            <person name="Heckel D.G."/>
            <person name="Herndon N."/>
            <person name="Jiang H."/>
            <person name="Papanicolaou A."/>
            <person name="Qu J."/>
            <person name="Soulages J.L."/>
            <person name="Vogel H."/>
            <person name="Walters J."/>
            <person name="Waterhouse R.M."/>
            <person name="Ahn S.J."/>
            <person name="Almeida F.C."/>
            <person name="An C."/>
            <person name="Aqrawi P."/>
            <person name="Bretschneider A."/>
            <person name="Bryant W.B."/>
            <person name="Bucks S."/>
            <person name="Chao H."/>
            <person name="Chevignon G."/>
            <person name="Christen J.M."/>
            <person name="Clarke D.F."/>
            <person name="Dittmer N.T."/>
            <person name="Ferguson L.C.F."/>
            <person name="Garavelou S."/>
            <person name="Gordon K.H.J."/>
            <person name="Gunaratna R.T."/>
            <person name="Han Y."/>
            <person name="Hauser F."/>
            <person name="He Y."/>
            <person name="Heidel-Fischer H."/>
            <person name="Hirsh A."/>
            <person name="Hu Y."/>
            <person name="Jiang H."/>
            <person name="Kalra D."/>
            <person name="Klinner C."/>
            <person name="Konig C."/>
            <person name="Kovar C."/>
            <person name="Kroll A.R."/>
            <person name="Kuwar S.S."/>
            <person name="Lee S.L."/>
            <person name="Lehman R."/>
            <person name="Li K."/>
            <person name="Li Z."/>
            <person name="Liang H."/>
            <person name="Lovelace S."/>
            <person name="Lu Z."/>
            <person name="Mansfield J.H."/>
            <person name="McCulloch K.J."/>
            <person name="Mathew T."/>
            <person name="Morton B."/>
            <person name="Muzny D.M."/>
            <person name="Neunemann D."/>
            <person name="Ongeri F."/>
            <person name="Pauchet Y."/>
            <person name="Pu L.L."/>
            <person name="Pyrousis I."/>
            <person name="Rao X.J."/>
            <person name="Redding A."/>
            <person name="Roesel C."/>
            <person name="Sanchez-Gracia A."/>
            <person name="Schaack S."/>
            <person name="Shukla A."/>
            <person name="Tetreau G."/>
            <person name="Wang Y."/>
            <person name="Xiong G.H."/>
            <person name="Traut W."/>
            <person name="Walsh T.K."/>
            <person name="Worley K.C."/>
            <person name="Wu D."/>
            <person name="Wu W."/>
            <person name="Wu Y.Q."/>
            <person name="Zhang X."/>
            <person name="Zou Z."/>
            <person name="Zucker H."/>
            <person name="Briscoe A.D."/>
            <person name="Burmester T."/>
            <person name="Clem R.J."/>
            <person name="Feyereisen R."/>
            <person name="Grimmelikhuijzen C.J.P."/>
            <person name="Hamodrakas S.J."/>
            <person name="Hansson B.S."/>
            <person name="Huguet E."/>
            <person name="Jermiin L.S."/>
            <person name="Lan Q."/>
            <person name="Lehman H.K."/>
            <person name="Lorenzen M."/>
            <person name="Merzendorfer H."/>
            <person name="Michalopoulos I."/>
            <person name="Morton D.B."/>
            <person name="Muthukrishnan S."/>
            <person name="Oakeshott J.G."/>
            <person name="Palmer W."/>
            <person name="Park Y."/>
            <person name="Passarelli A.L."/>
            <person name="Rozas J."/>
            <person name="Schwartz L.M."/>
            <person name="Smith W."/>
            <person name="Southgate A."/>
            <person name="Vilcinskas A."/>
            <person name="Vogt R."/>
            <person name="Wang P."/>
            <person name="Werren J."/>
            <person name="Yu X.Q."/>
            <person name="Zhou J.J."/>
            <person name="Brown S.J."/>
            <person name="Scherer S.E."/>
            <person name="Richards S."/>
            <person name="Blissard G.W."/>
        </authorList>
    </citation>
    <scope>NUCLEOTIDE SEQUENCE</scope>
</reference>
<dbReference type="Pfam" id="PF01395">
    <property type="entry name" value="PBP_GOBP"/>
    <property type="match status" value="1"/>
</dbReference>